<comment type="caution">
    <text evidence="1">The sequence shown here is derived from an EMBL/GenBank/DDBJ whole genome shotgun (WGS) entry which is preliminary data.</text>
</comment>
<protein>
    <submittedName>
        <fullName evidence="1">Uncharacterized protein</fullName>
    </submittedName>
</protein>
<accession>A0A6I1HXG8</accession>
<dbReference type="Proteomes" id="UP000468717">
    <property type="component" value="Unassembled WGS sequence"/>
</dbReference>
<reference evidence="1 2" key="1">
    <citation type="submission" date="2019-10" db="EMBL/GenBank/DDBJ databases">
        <title>Three novel species isolated from a subtropical stream in China.</title>
        <authorList>
            <person name="Lu H."/>
        </authorList>
    </citation>
    <scope>NUCLEOTIDE SEQUENCE [LARGE SCALE GENOMIC DNA]</scope>
    <source>
        <strain evidence="1 2">FT13W</strain>
    </source>
</reference>
<evidence type="ECO:0000313" key="1">
    <source>
        <dbReference type="EMBL" id="KAB8062962.1"/>
    </source>
</evidence>
<dbReference type="AlphaFoldDB" id="A0A6I1HXG8"/>
<proteinExistence type="predicted"/>
<name>A0A6I1HXG8_9BURK</name>
<keyword evidence="2" id="KW-1185">Reference proteome</keyword>
<evidence type="ECO:0000313" key="2">
    <source>
        <dbReference type="Proteomes" id="UP000468717"/>
    </source>
</evidence>
<dbReference type="RefSeq" id="WP_152284111.1">
    <property type="nucleotide sequence ID" value="NZ_WFLI01000028.1"/>
</dbReference>
<sequence length="149" mass="17487">MSSKINDAIEEVIRQILAAKSEANKIKIKPNLMNIEESIETFEKFGEEDSIFITTINIPLIHRYIRDYGTKETKEEFRIKINNLYEKKKDFDGFMHKLIEGFGDDGKLMDVDKINEIYEIFLMKINSKNQARSDFHTFLANLKISNFKV</sequence>
<dbReference type="EMBL" id="WFLI01000028">
    <property type="protein sequence ID" value="KAB8062962.1"/>
    <property type="molecule type" value="Genomic_DNA"/>
</dbReference>
<gene>
    <name evidence="1" type="ORF">GCN75_20855</name>
</gene>
<organism evidence="1 2">
    <name type="scientific">Janthinobacterium violaceinigrum</name>
    <dbReference type="NCBI Taxonomy" id="2654252"/>
    <lineage>
        <taxon>Bacteria</taxon>
        <taxon>Pseudomonadati</taxon>
        <taxon>Pseudomonadota</taxon>
        <taxon>Betaproteobacteria</taxon>
        <taxon>Burkholderiales</taxon>
        <taxon>Oxalobacteraceae</taxon>
        <taxon>Janthinobacterium</taxon>
    </lineage>
</organism>